<sequence>MVAVLATFKHCPSLFSPLSSAPTCCCCFCSTGGTLTVFRTLNLPLPVTLFRKLPPPPPPPMVAAYRGGSADATATFSDCVRWTARRPAVRALEPPSRRTAAALGGIFSGILKLALQHFCRSTTVGGGTFAT</sequence>
<organism evidence="1">
    <name type="scientific">Culex pipiens</name>
    <name type="common">House mosquito</name>
    <dbReference type="NCBI Taxonomy" id="7175"/>
    <lineage>
        <taxon>Eukaryota</taxon>
        <taxon>Metazoa</taxon>
        <taxon>Ecdysozoa</taxon>
        <taxon>Arthropoda</taxon>
        <taxon>Hexapoda</taxon>
        <taxon>Insecta</taxon>
        <taxon>Pterygota</taxon>
        <taxon>Neoptera</taxon>
        <taxon>Endopterygota</taxon>
        <taxon>Diptera</taxon>
        <taxon>Nematocera</taxon>
        <taxon>Culicoidea</taxon>
        <taxon>Culicidae</taxon>
        <taxon>Culicinae</taxon>
        <taxon>Culicini</taxon>
        <taxon>Culex</taxon>
        <taxon>Culex</taxon>
    </lineage>
</organism>
<dbReference type="EMBL" id="HBUE01271322">
    <property type="protein sequence ID" value="CAG6564085.1"/>
    <property type="molecule type" value="Transcribed_RNA"/>
</dbReference>
<evidence type="ECO:0000313" key="1">
    <source>
        <dbReference type="EMBL" id="CAG6512624.1"/>
    </source>
</evidence>
<accession>A0A8D8GMY8</accession>
<reference evidence="1" key="1">
    <citation type="submission" date="2021-05" db="EMBL/GenBank/DDBJ databases">
        <authorList>
            <person name="Alioto T."/>
            <person name="Alioto T."/>
            <person name="Gomez Garrido J."/>
        </authorList>
    </citation>
    <scope>NUCLEOTIDE SEQUENCE</scope>
</reference>
<protein>
    <submittedName>
        <fullName evidence="1">(northern house mosquito) hypothetical protein</fullName>
    </submittedName>
</protein>
<dbReference type="EMBL" id="HBUE01271324">
    <property type="protein sequence ID" value="CAG6564088.1"/>
    <property type="molecule type" value="Transcribed_RNA"/>
</dbReference>
<dbReference type="EMBL" id="HBUE01166019">
    <property type="protein sequence ID" value="CAG6512624.1"/>
    <property type="molecule type" value="Transcribed_RNA"/>
</dbReference>
<dbReference type="EMBL" id="HBUE01166021">
    <property type="protein sequence ID" value="CAG6512627.1"/>
    <property type="molecule type" value="Transcribed_RNA"/>
</dbReference>
<name>A0A8D8GMY8_CULPI</name>
<dbReference type="AlphaFoldDB" id="A0A8D8GMY8"/>
<proteinExistence type="predicted"/>